<feature type="compositionally biased region" description="Low complexity" evidence="1">
    <location>
        <begin position="47"/>
        <end position="60"/>
    </location>
</feature>
<feature type="region of interest" description="Disordered" evidence="1">
    <location>
        <begin position="24"/>
        <end position="62"/>
    </location>
</feature>
<dbReference type="GO" id="GO:0003677">
    <property type="term" value="F:DNA binding"/>
    <property type="evidence" value="ECO:0007669"/>
    <property type="project" value="InterPro"/>
</dbReference>
<dbReference type="AlphaFoldDB" id="A0A918WTC8"/>
<organism evidence="3 4">
    <name type="scientific">Streptomyces finlayi</name>
    <dbReference type="NCBI Taxonomy" id="67296"/>
    <lineage>
        <taxon>Bacteria</taxon>
        <taxon>Bacillati</taxon>
        <taxon>Actinomycetota</taxon>
        <taxon>Actinomycetes</taxon>
        <taxon>Kitasatosporales</taxon>
        <taxon>Streptomycetaceae</taxon>
        <taxon>Streptomyces</taxon>
    </lineage>
</organism>
<dbReference type="InterPro" id="IPR016032">
    <property type="entry name" value="Sig_transdc_resp-reg_C-effctor"/>
</dbReference>
<dbReference type="InterPro" id="IPR036388">
    <property type="entry name" value="WH-like_DNA-bd_sf"/>
</dbReference>
<dbReference type="Gene3D" id="1.10.10.10">
    <property type="entry name" value="Winged helix-like DNA-binding domain superfamily/Winged helix DNA-binding domain"/>
    <property type="match status" value="1"/>
</dbReference>
<dbReference type="Pfam" id="PF00196">
    <property type="entry name" value="GerE"/>
    <property type="match status" value="1"/>
</dbReference>
<evidence type="ECO:0000256" key="1">
    <source>
        <dbReference type="SAM" id="MobiDB-lite"/>
    </source>
</evidence>
<accession>A0A918WTC8</accession>
<dbReference type="Proteomes" id="UP000638353">
    <property type="component" value="Unassembled WGS sequence"/>
</dbReference>
<evidence type="ECO:0000313" key="3">
    <source>
        <dbReference type="EMBL" id="GHC81652.1"/>
    </source>
</evidence>
<sequence length="349" mass="38809">MPHLLEFLGVSEREDHLYRALLRRESTHPPTDHPERPAAERPDTESQAPEPQAPDLQAPDPDLDRLVTLGLASRASNGVVRPVPPPRAVDALIDGRLRALREELESEVTQRAVLESLFRERRAATPSPHAGAGSENNQMITHLYGIDAVREAIDELTFFARSEDLTTHPRGVMSPESIAVSRPINMRLLRRGVRMRMILGSAVLRDEASLAYTRELVTHGAEIRVSHHPIERVIIVDRQAALTPIDPTLTAKGALLVREPGLVSTLITLYERMWAAAEELPGEDTDLPSDIERKVLALLRTADKDETAARHLGVSIRTYRKHLATLMRRLGAANRVEAALIANERGWLT</sequence>
<reference evidence="3" key="2">
    <citation type="submission" date="2020-09" db="EMBL/GenBank/DDBJ databases">
        <authorList>
            <person name="Sun Q."/>
            <person name="Ohkuma M."/>
        </authorList>
    </citation>
    <scope>NUCLEOTIDE SEQUENCE</scope>
    <source>
        <strain evidence="3">JCM 4637</strain>
    </source>
</reference>
<gene>
    <name evidence="3" type="ORF">GCM10010334_09130</name>
</gene>
<proteinExistence type="predicted"/>
<feature type="domain" description="HTH luxR-type" evidence="2">
    <location>
        <begin position="285"/>
        <end position="342"/>
    </location>
</feature>
<comment type="caution">
    <text evidence="3">The sequence shown here is derived from an EMBL/GenBank/DDBJ whole genome shotgun (WGS) entry which is preliminary data.</text>
</comment>
<dbReference type="InterPro" id="IPR051797">
    <property type="entry name" value="TrmB-like"/>
</dbReference>
<protein>
    <recommendedName>
        <fullName evidence="2">HTH luxR-type domain-containing protein</fullName>
    </recommendedName>
</protein>
<reference evidence="3" key="1">
    <citation type="journal article" date="2014" name="Int. J. Syst. Evol. Microbiol.">
        <title>Complete genome sequence of Corynebacterium casei LMG S-19264T (=DSM 44701T), isolated from a smear-ripened cheese.</title>
        <authorList>
            <consortium name="US DOE Joint Genome Institute (JGI-PGF)"/>
            <person name="Walter F."/>
            <person name="Albersmeier A."/>
            <person name="Kalinowski J."/>
            <person name="Ruckert C."/>
        </authorList>
    </citation>
    <scope>NUCLEOTIDE SEQUENCE</scope>
    <source>
        <strain evidence="3">JCM 4637</strain>
    </source>
</reference>
<feature type="compositionally biased region" description="Basic and acidic residues" evidence="1">
    <location>
        <begin position="24"/>
        <end position="44"/>
    </location>
</feature>
<evidence type="ECO:0000259" key="2">
    <source>
        <dbReference type="SMART" id="SM00421"/>
    </source>
</evidence>
<dbReference type="EMBL" id="BMVC01000002">
    <property type="protein sequence ID" value="GHC81652.1"/>
    <property type="molecule type" value="Genomic_DNA"/>
</dbReference>
<dbReference type="SUPFAM" id="SSF46894">
    <property type="entry name" value="C-terminal effector domain of the bipartite response regulators"/>
    <property type="match status" value="1"/>
</dbReference>
<evidence type="ECO:0000313" key="4">
    <source>
        <dbReference type="Proteomes" id="UP000638353"/>
    </source>
</evidence>
<dbReference type="PANTHER" id="PTHR34293:SF1">
    <property type="entry name" value="HTH-TYPE TRANSCRIPTIONAL REGULATOR TRMBL2"/>
    <property type="match status" value="1"/>
</dbReference>
<dbReference type="InterPro" id="IPR000792">
    <property type="entry name" value="Tscrpt_reg_LuxR_C"/>
</dbReference>
<dbReference type="GO" id="GO:0006355">
    <property type="term" value="P:regulation of DNA-templated transcription"/>
    <property type="evidence" value="ECO:0007669"/>
    <property type="project" value="InterPro"/>
</dbReference>
<dbReference type="PANTHER" id="PTHR34293">
    <property type="entry name" value="HTH-TYPE TRANSCRIPTIONAL REGULATOR TRMBL2"/>
    <property type="match status" value="1"/>
</dbReference>
<name>A0A918WTC8_9ACTN</name>
<dbReference type="SMART" id="SM00421">
    <property type="entry name" value="HTH_LUXR"/>
    <property type="match status" value="1"/>
</dbReference>